<evidence type="ECO:0000313" key="2">
    <source>
        <dbReference type="EMBL" id="QJW92497.1"/>
    </source>
</evidence>
<dbReference type="GO" id="GO:0005737">
    <property type="term" value="C:cytoplasm"/>
    <property type="evidence" value="ECO:0007669"/>
    <property type="project" value="InterPro"/>
</dbReference>
<reference evidence="2 3" key="1">
    <citation type="submission" date="2020-05" db="EMBL/GenBank/DDBJ databases">
        <title>Genome sequencing of Spirosoma sp. TS118.</title>
        <authorList>
            <person name="Lee J.-H."/>
            <person name="Jeong S."/>
            <person name="Zhao L."/>
            <person name="Jung J.-H."/>
            <person name="Kim M.-K."/>
            <person name="Lim S."/>
        </authorList>
    </citation>
    <scope>NUCLEOTIDE SEQUENCE [LARGE SCALE GENOMIC DNA]</scope>
    <source>
        <strain evidence="2 3">TS118</strain>
        <plasmid evidence="3">pts</plasmid>
    </source>
</reference>
<dbReference type="Pfam" id="PF08845">
    <property type="entry name" value="SymE_toxin"/>
    <property type="match status" value="1"/>
</dbReference>
<proteinExistence type="predicted"/>
<dbReference type="Proteomes" id="UP000502756">
    <property type="component" value="Plasmid pTS"/>
</dbReference>
<dbReference type="RefSeq" id="WP_171742325.1">
    <property type="nucleotide sequence ID" value="NZ_CP053436.1"/>
</dbReference>
<accession>A0A6M5YER3</accession>
<protein>
    <submittedName>
        <fullName evidence="2">Type I addiction module toxin, SymE family</fullName>
    </submittedName>
</protein>
<dbReference type="InterPro" id="IPR014944">
    <property type="entry name" value="Toxin_SymE-like"/>
</dbReference>
<keyword evidence="3" id="KW-1185">Reference proteome</keyword>
<dbReference type="AlphaFoldDB" id="A0A6M5YER3"/>
<feature type="domain" description="Toxin SymE-like" evidence="1">
    <location>
        <begin position="24"/>
        <end position="60"/>
    </location>
</feature>
<dbReference type="EMBL" id="CP053436">
    <property type="protein sequence ID" value="QJW92497.1"/>
    <property type="molecule type" value="Genomic_DNA"/>
</dbReference>
<dbReference type="GO" id="GO:0016788">
    <property type="term" value="F:hydrolase activity, acting on ester bonds"/>
    <property type="evidence" value="ECO:0007669"/>
    <property type="project" value="InterPro"/>
</dbReference>
<keyword evidence="2" id="KW-0614">Plasmid</keyword>
<evidence type="ECO:0000313" key="3">
    <source>
        <dbReference type="Proteomes" id="UP000502756"/>
    </source>
</evidence>
<dbReference type="GO" id="GO:0016070">
    <property type="term" value="P:RNA metabolic process"/>
    <property type="evidence" value="ECO:0007669"/>
    <property type="project" value="InterPro"/>
</dbReference>
<geneLocation type="plasmid" evidence="3">
    <name>pts</name>
</geneLocation>
<dbReference type="GO" id="GO:0003723">
    <property type="term" value="F:RNA binding"/>
    <property type="evidence" value="ECO:0007669"/>
    <property type="project" value="InterPro"/>
</dbReference>
<gene>
    <name evidence="2" type="ORF">HNV11_23790</name>
</gene>
<evidence type="ECO:0000259" key="1">
    <source>
        <dbReference type="Pfam" id="PF08845"/>
    </source>
</evidence>
<organism evidence="2 3">
    <name type="scientific">Spirosoma taeanense</name>
    <dbReference type="NCBI Taxonomy" id="2735870"/>
    <lineage>
        <taxon>Bacteria</taxon>
        <taxon>Pseudomonadati</taxon>
        <taxon>Bacteroidota</taxon>
        <taxon>Cytophagia</taxon>
        <taxon>Cytophagales</taxon>
        <taxon>Cytophagaceae</taxon>
        <taxon>Spirosoma</taxon>
    </lineage>
</organism>
<sequence length="62" mass="6666">MQTRTKKVQAKYSITGSIGFKKTRIIPSLELSGDWFSAAGFAPGQLATIEVINGQITIKPAV</sequence>
<dbReference type="KEGG" id="stae:HNV11_23790"/>
<name>A0A6M5YER3_9BACT</name>